<feature type="binding site" evidence="7 8">
    <location>
        <position position="102"/>
    </location>
    <ligand>
        <name>S-adenosyl-L-methionine</name>
        <dbReference type="ChEBI" id="CHEBI:59789"/>
    </ligand>
</feature>
<keyword evidence="3 7" id="KW-0489">Methyltransferase</keyword>
<evidence type="ECO:0000256" key="6">
    <source>
        <dbReference type="ARBA" id="ARBA00022884"/>
    </source>
</evidence>
<dbReference type="GO" id="GO:0003723">
    <property type="term" value="F:RNA binding"/>
    <property type="evidence" value="ECO:0007669"/>
    <property type="project" value="UniProtKB-UniRule"/>
</dbReference>
<comment type="function">
    <text evidence="7">Specifically dimethylates two adjacent adenosines (A1518 and A1519) in the loop of a conserved hairpin near the 3'-end of 16S rRNA in the 30S particle. May play a critical role in biogenesis of 30S subunits.</text>
</comment>
<evidence type="ECO:0000256" key="1">
    <source>
        <dbReference type="ARBA" id="ARBA00022490"/>
    </source>
</evidence>
<evidence type="ECO:0000256" key="4">
    <source>
        <dbReference type="ARBA" id="ARBA00022679"/>
    </source>
</evidence>
<gene>
    <name evidence="7 10" type="primary">rsmA</name>
    <name evidence="7" type="synonym">ksgA</name>
    <name evidence="10" type="ORF">QJ521_01500</name>
</gene>
<dbReference type="InterPro" id="IPR020596">
    <property type="entry name" value="rRNA_Ade_Mease_Trfase_CS"/>
</dbReference>
<sequence>MNHQAKKKFGQNFIRDKNLLMKIVRESNIEDKNVIEVGPGQGALTTFLASNAKKVIAYEIDHSLKPFLDAIKNEYENLEIIYEDFLEADISQYTEDLHVVANVPYYITTPILFKILETDNIKTASLMIQKEVCDRLLAKPNHKQYNALSIILQYQAHVSKMMDVKRQMFFPIPNVDSAVIRIVKRDEPLIEKDKELVFVRLVKEAFKQKRKTLVNNWYEAYHVNKQELEMFLKSNGYSPNVRAEALAVEDFIKLARMWSYD</sequence>
<feature type="binding site" evidence="7 8">
    <location>
        <position position="84"/>
    </location>
    <ligand>
        <name>S-adenosyl-L-methionine</name>
        <dbReference type="ChEBI" id="CHEBI:59789"/>
    </ligand>
</feature>
<feature type="binding site" evidence="7 8">
    <location>
        <position position="14"/>
    </location>
    <ligand>
        <name>S-adenosyl-L-methionine</name>
        <dbReference type="ChEBI" id="CHEBI:59789"/>
    </ligand>
</feature>
<name>A0AAW6U8D9_9MOLU</name>
<feature type="binding site" evidence="7 8">
    <location>
        <position position="59"/>
    </location>
    <ligand>
        <name>S-adenosyl-L-methionine</name>
        <dbReference type="ChEBI" id="CHEBI:59789"/>
    </ligand>
</feature>
<evidence type="ECO:0000259" key="9">
    <source>
        <dbReference type="SMART" id="SM00650"/>
    </source>
</evidence>
<dbReference type="EMBL" id="JASCXW010000002">
    <property type="protein sequence ID" value="MDI6452224.1"/>
    <property type="molecule type" value="Genomic_DNA"/>
</dbReference>
<feature type="domain" description="Ribosomal RNA adenine methylase transferase N-terminal" evidence="9">
    <location>
        <begin position="19"/>
        <end position="186"/>
    </location>
</feature>
<dbReference type="Pfam" id="PF00398">
    <property type="entry name" value="RrnaAD"/>
    <property type="match status" value="1"/>
</dbReference>
<dbReference type="HAMAP" id="MF_00607">
    <property type="entry name" value="16SrRNA_methyltr_A"/>
    <property type="match status" value="1"/>
</dbReference>
<protein>
    <recommendedName>
        <fullName evidence="7">Ribosomal RNA small subunit methyltransferase A</fullName>
        <ecNumber evidence="7">2.1.1.182</ecNumber>
    </recommendedName>
    <alternativeName>
        <fullName evidence="7">16S rRNA (adenine(1518)-N(6)/adenine(1519)-N(6))-dimethyltransferase</fullName>
    </alternativeName>
    <alternativeName>
        <fullName evidence="7">16S rRNA dimethyladenosine transferase</fullName>
    </alternativeName>
    <alternativeName>
        <fullName evidence="7">16S rRNA dimethylase</fullName>
    </alternativeName>
    <alternativeName>
        <fullName evidence="7">S-adenosylmethionine-6-N', N'-adenosyl(rRNA) dimethyltransferase</fullName>
    </alternativeName>
</protein>
<evidence type="ECO:0000256" key="7">
    <source>
        <dbReference type="HAMAP-Rule" id="MF_00607"/>
    </source>
</evidence>
<dbReference type="CDD" id="cd02440">
    <property type="entry name" value="AdoMet_MTases"/>
    <property type="match status" value="1"/>
</dbReference>
<dbReference type="Proteomes" id="UP001431532">
    <property type="component" value="Unassembled WGS sequence"/>
</dbReference>
<organism evidence="10 11">
    <name type="scientific">Peloplasma aerotolerans</name>
    <dbReference type="NCBI Taxonomy" id="3044389"/>
    <lineage>
        <taxon>Bacteria</taxon>
        <taxon>Bacillati</taxon>
        <taxon>Mycoplasmatota</taxon>
        <taxon>Mollicutes</taxon>
        <taxon>Acholeplasmatales</taxon>
        <taxon>Acholeplasmataceae</taxon>
        <taxon>Peloplasma</taxon>
    </lineage>
</organism>
<dbReference type="InterPro" id="IPR020598">
    <property type="entry name" value="rRNA_Ade_methylase_Trfase_N"/>
</dbReference>
<evidence type="ECO:0000256" key="5">
    <source>
        <dbReference type="ARBA" id="ARBA00022691"/>
    </source>
</evidence>
<comment type="catalytic activity">
    <reaction evidence="7">
        <text>adenosine(1518)/adenosine(1519) in 16S rRNA + 4 S-adenosyl-L-methionine = N(6)-dimethyladenosine(1518)/N(6)-dimethyladenosine(1519) in 16S rRNA + 4 S-adenosyl-L-homocysteine + 4 H(+)</text>
        <dbReference type="Rhea" id="RHEA:19609"/>
        <dbReference type="Rhea" id="RHEA-COMP:10232"/>
        <dbReference type="Rhea" id="RHEA-COMP:10233"/>
        <dbReference type="ChEBI" id="CHEBI:15378"/>
        <dbReference type="ChEBI" id="CHEBI:57856"/>
        <dbReference type="ChEBI" id="CHEBI:59789"/>
        <dbReference type="ChEBI" id="CHEBI:74411"/>
        <dbReference type="ChEBI" id="CHEBI:74493"/>
        <dbReference type="EC" id="2.1.1.182"/>
    </reaction>
</comment>
<dbReference type="GO" id="GO:0052908">
    <property type="term" value="F:16S rRNA (adenine(1518)-N(6)/adenine(1519)-N(6))-dimethyltransferase activity"/>
    <property type="evidence" value="ECO:0007669"/>
    <property type="project" value="UniProtKB-EC"/>
</dbReference>
<evidence type="ECO:0000256" key="8">
    <source>
        <dbReference type="PROSITE-ProRule" id="PRU01026"/>
    </source>
</evidence>
<dbReference type="GO" id="GO:0005829">
    <property type="term" value="C:cytosol"/>
    <property type="evidence" value="ECO:0007669"/>
    <property type="project" value="TreeGrafter"/>
</dbReference>
<keyword evidence="11" id="KW-1185">Reference proteome</keyword>
<dbReference type="InterPro" id="IPR029063">
    <property type="entry name" value="SAM-dependent_MTases_sf"/>
</dbReference>
<dbReference type="InterPro" id="IPR001737">
    <property type="entry name" value="KsgA/Erm"/>
</dbReference>
<feature type="binding site" evidence="7 8">
    <location>
        <position position="12"/>
    </location>
    <ligand>
        <name>S-adenosyl-L-methionine</name>
        <dbReference type="ChEBI" id="CHEBI:59789"/>
    </ligand>
</feature>
<dbReference type="InterPro" id="IPR023165">
    <property type="entry name" value="rRNA_Ade_diMease-like_C"/>
</dbReference>
<comment type="similarity">
    <text evidence="7">Belongs to the class I-like SAM-binding methyltransferase superfamily. rRNA adenine N(6)-methyltransferase family. RsmA subfamily.</text>
</comment>
<dbReference type="FunFam" id="3.40.50.150:FF:000023">
    <property type="entry name" value="Ribosomal RNA small subunit methyltransferase A"/>
    <property type="match status" value="1"/>
</dbReference>
<evidence type="ECO:0000256" key="3">
    <source>
        <dbReference type="ARBA" id="ARBA00022603"/>
    </source>
</evidence>
<keyword evidence="2 7" id="KW-0698">rRNA processing</keyword>
<dbReference type="AlphaFoldDB" id="A0AAW6U8D9"/>
<proteinExistence type="inferred from homology"/>
<dbReference type="RefSeq" id="WP_282838639.1">
    <property type="nucleotide sequence ID" value="NZ_JASCXW010000002.1"/>
</dbReference>
<dbReference type="NCBIfam" id="TIGR00755">
    <property type="entry name" value="ksgA"/>
    <property type="match status" value="1"/>
</dbReference>
<dbReference type="Gene3D" id="1.10.8.100">
    <property type="entry name" value="Ribosomal RNA adenine dimethylase-like, domain 2"/>
    <property type="match status" value="1"/>
</dbReference>
<accession>A0AAW6U8D9</accession>
<evidence type="ECO:0000256" key="2">
    <source>
        <dbReference type="ARBA" id="ARBA00022552"/>
    </source>
</evidence>
<dbReference type="SMART" id="SM00650">
    <property type="entry name" value="rADc"/>
    <property type="match status" value="1"/>
</dbReference>
<dbReference type="InterPro" id="IPR011530">
    <property type="entry name" value="rRNA_adenine_dimethylase"/>
</dbReference>
<keyword evidence="5 7" id="KW-0949">S-adenosyl-L-methionine</keyword>
<evidence type="ECO:0000313" key="10">
    <source>
        <dbReference type="EMBL" id="MDI6452224.1"/>
    </source>
</evidence>
<keyword evidence="6 7" id="KW-0694">RNA-binding</keyword>
<comment type="caution">
    <text evidence="10">The sequence shown here is derived from an EMBL/GenBank/DDBJ whole genome shotgun (WGS) entry which is preliminary data.</text>
</comment>
<comment type="subcellular location">
    <subcellularLocation>
        <location evidence="7">Cytoplasm</location>
    </subcellularLocation>
</comment>
<dbReference type="PROSITE" id="PS51689">
    <property type="entry name" value="SAM_RNA_A_N6_MT"/>
    <property type="match status" value="1"/>
</dbReference>
<dbReference type="SUPFAM" id="SSF53335">
    <property type="entry name" value="S-adenosyl-L-methionine-dependent methyltransferases"/>
    <property type="match status" value="1"/>
</dbReference>
<dbReference type="PANTHER" id="PTHR11727">
    <property type="entry name" value="DIMETHYLADENOSINE TRANSFERASE"/>
    <property type="match status" value="1"/>
</dbReference>
<dbReference type="PROSITE" id="PS01131">
    <property type="entry name" value="RRNA_A_DIMETH"/>
    <property type="match status" value="1"/>
</dbReference>
<dbReference type="Gene3D" id="3.40.50.150">
    <property type="entry name" value="Vaccinia Virus protein VP39"/>
    <property type="match status" value="1"/>
</dbReference>
<dbReference type="EC" id="2.1.1.182" evidence="7"/>
<keyword evidence="4 7" id="KW-0808">Transferase</keyword>
<feature type="binding site" evidence="7 8">
    <location>
        <position position="38"/>
    </location>
    <ligand>
        <name>S-adenosyl-L-methionine</name>
        <dbReference type="ChEBI" id="CHEBI:59789"/>
    </ligand>
</feature>
<dbReference type="PANTHER" id="PTHR11727:SF7">
    <property type="entry name" value="DIMETHYLADENOSINE TRANSFERASE-RELATED"/>
    <property type="match status" value="1"/>
</dbReference>
<evidence type="ECO:0000313" key="11">
    <source>
        <dbReference type="Proteomes" id="UP001431532"/>
    </source>
</evidence>
<keyword evidence="1 7" id="KW-0963">Cytoplasm</keyword>
<reference evidence="10" key="1">
    <citation type="submission" date="2023-05" db="EMBL/GenBank/DDBJ databases">
        <title>Mariniplasma microaerophilum sp. nov., a novel anaerobic mollicute isolated from terrestrial mud volcano, Taman Peninsula, Russia.</title>
        <authorList>
            <person name="Khomyakova M.A."/>
            <person name="Merkel A.Y."/>
            <person name="Slobodkin A.I."/>
        </authorList>
    </citation>
    <scope>NUCLEOTIDE SEQUENCE</scope>
    <source>
        <strain evidence="10">M4Ah</strain>
    </source>
</reference>